<proteinExistence type="predicted"/>
<organism evidence="1 2">
    <name type="scientific">Halopenitus salinus</name>
    <dbReference type="NCBI Taxonomy" id="1198295"/>
    <lineage>
        <taxon>Archaea</taxon>
        <taxon>Methanobacteriati</taxon>
        <taxon>Methanobacteriota</taxon>
        <taxon>Stenosarchaea group</taxon>
        <taxon>Halobacteria</taxon>
        <taxon>Halobacteriales</taxon>
        <taxon>Haloferacaceae</taxon>
        <taxon>Halopenitus</taxon>
    </lineage>
</organism>
<comment type="caution">
    <text evidence="1">The sequence shown here is derived from an EMBL/GenBank/DDBJ whole genome shotgun (WGS) entry which is preliminary data.</text>
</comment>
<keyword evidence="2" id="KW-1185">Reference proteome</keyword>
<reference evidence="1 2" key="1">
    <citation type="journal article" date="2019" name="Int. J. Syst. Evol. Microbiol.">
        <title>The Global Catalogue of Microorganisms (GCM) 10K type strain sequencing project: providing services to taxonomists for standard genome sequencing and annotation.</title>
        <authorList>
            <consortium name="The Broad Institute Genomics Platform"/>
            <consortium name="The Broad Institute Genome Sequencing Center for Infectious Disease"/>
            <person name="Wu L."/>
            <person name="Ma J."/>
        </authorList>
    </citation>
    <scope>NUCLEOTIDE SEQUENCE [LARGE SCALE GENOMIC DNA]</scope>
    <source>
        <strain evidence="1 2">SKJ47</strain>
    </source>
</reference>
<dbReference type="EMBL" id="JBHSXL010000004">
    <property type="protein sequence ID" value="MFC6892031.1"/>
    <property type="molecule type" value="Genomic_DNA"/>
</dbReference>
<gene>
    <name evidence="1" type="ORF">ACFQE9_05310</name>
</gene>
<sequence>MIERLVTARSEAAIAVGTWAAVTESGSPTAIARSVQAVLETIESFGDSLPGPGRTIGEGATIYGAIERWLDVARRSTLVGGPRTVAEQPNPVRTGRMVGDIERVQAQIDLGRYLTSRYVEMVDGGLSARELERALEETLASIAPEIEERLRALHGADEGDELKRPIRYPDSDVYLDRSDLPDDAPSARLLSRRMGEFFDDARFDPIALPGYSPTHPATTFRRTYRMCCYLNAFDVVGNRLEEGTAFSPSDGDAIAEARSNAIDAVETLCRSDVDLERWMGRRLIPTFEEPDSKIRTAIEGQSENDQRSLTRAYTDYRWISVLVGVIPEATHTFEDAGAQLEK</sequence>
<dbReference type="AlphaFoldDB" id="A0ABD5UYR2"/>
<dbReference type="RefSeq" id="WP_379741432.1">
    <property type="nucleotide sequence ID" value="NZ_JBHSVN010000001.1"/>
</dbReference>
<name>A0ABD5UYR2_9EURY</name>
<evidence type="ECO:0000313" key="2">
    <source>
        <dbReference type="Proteomes" id="UP001596296"/>
    </source>
</evidence>
<protein>
    <submittedName>
        <fullName evidence="1">Uncharacterized protein</fullName>
    </submittedName>
</protein>
<accession>A0ABD5UYR2</accession>
<evidence type="ECO:0000313" key="1">
    <source>
        <dbReference type="EMBL" id="MFC6892031.1"/>
    </source>
</evidence>
<dbReference type="Proteomes" id="UP001596296">
    <property type="component" value="Unassembled WGS sequence"/>
</dbReference>